<accession>R7VHB3</accession>
<proteinExistence type="predicted"/>
<dbReference type="HOGENOM" id="CLU_3130132_0_0_1"/>
<dbReference type="OrthoDB" id="6773037at2759"/>
<sequence length="50" mass="6232">AFDRVDREQLVQRFQKYGAPTHLLRLLKSYLKNRTFHVRTCNREPWHRFC</sequence>
<dbReference type="AlphaFoldDB" id="R7VHB3"/>
<organism evidence="1">
    <name type="scientific">Capitella teleta</name>
    <name type="common">Polychaete worm</name>
    <dbReference type="NCBI Taxonomy" id="283909"/>
    <lineage>
        <taxon>Eukaryota</taxon>
        <taxon>Metazoa</taxon>
        <taxon>Spiralia</taxon>
        <taxon>Lophotrochozoa</taxon>
        <taxon>Annelida</taxon>
        <taxon>Polychaeta</taxon>
        <taxon>Sedentaria</taxon>
        <taxon>Scolecida</taxon>
        <taxon>Capitellidae</taxon>
        <taxon>Capitella</taxon>
    </lineage>
</organism>
<dbReference type="EMBL" id="AMQN01016421">
    <property type="status" value="NOT_ANNOTATED_CDS"/>
    <property type="molecule type" value="Genomic_DNA"/>
</dbReference>
<reference evidence="1 3" key="2">
    <citation type="journal article" date="2013" name="Nature">
        <title>Insights into bilaterian evolution from three spiralian genomes.</title>
        <authorList>
            <person name="Simakov O."/>
            <person name="Marletaz F."/>
            <person name="Cho S.J."/>
            <person name="Edsinger-Gonzales E."/>
            <person name="Havlak P."/>
            <person name="Hellsten U."/>
            <person name="Kuo D.H."/>
            <person name="Larsson T."/>
            <person name="Lv J."/>
            <person name="Arendt D."/>
            <person name="Savage R."/>
            <person name="Osoegawa K."/>
            <person name="de Jong P."/>
            <person name="Grimwood J."/>
            <person name="Chapman J.A."/>
            <person name="Shapiro H."/>
            <person name="Aerts A."/>
            <person name="Otillar R.P."/>
            <person name="Terry A.Y."/>
            <person name="Boore J.L."/>
            <person name="Grigoriev I.V."/>
            <person name="Lindberg D.R."/>
            <person name="Seaver E.C."/>
            <person name="Weisblat D.A."/>
            <person name="Putnam N.H."/>
            <person name="Rokhsar D.S."/>
        </authorList>
    </citation>
    <scope>NUCLEOTIDE SEQUENCE</scope>
    <source>
        <strain evidence="1 3">I ESC-2004</strain>
    </source>
</reference>
<evidence type="ECO:0000313" key="2">
    <source>
        <dbReference type="EnsemblMetazoa" id="CapteP132649"/>
    </source>
</evidence>
<evidence type="ECO:0000313" key="3">
    <source>
        <dbReference type="Proteomes" id="UP000014760"/>
    </source>
</evidence>
<dbReference type="EnsemblMetazoa" id="CapteT132649">
    <property type="protein sequence ID" value="CapteP132649"/>
    <property type="gene ID" value="CapteG132649"/>
</dbReference>
<keyword evidence="3" id="KW-1185">Reference proteome</keyword>
<evidence type="ECO:0000313" key="1">
    <source>
        <dbReference type="EMBL" id="ELU18208.1"/>
    </source>
</evidence>
<name>R7VHB3_CAPTE</name>
<gene>
    <name evidence="1" type="ORF">CAPTEDRAFT_132649</name>
</gene>
<dbReference type="EMBL" id="KB292056">
    <property type="protein sequence ID" value="ELU18208.1"/>
    <property type="molecule type" value="Genomic_DNA"/>
</dbReference>
<dbReference type="Proteomes" id="UP000014760">
    <property type="component" value="Unassembled WGS sequence"/>
</dbReference>
<reference evidence="2" key="3">
    <citation type="submission" date="2015-06" db="UniProtKB">
        <authorList>
            <consortium name="EnsemblMetazoa"/>
        </authorList>
    </citation>
    <scope>IDENTIFICATION</scope>
</reference>
<protein>
    <submittedName>
        <fullName evidence="1 2">Uncharacterized protein</fullName>
    </submittedName>
</protein>
<feature type="non-terminal residue" evidence="1">
    <location>
        <position position="1"/>
    </location>
</feature>
<reference evidence="3" key="1">
    <citation type="submission" date="2012-12" db="EMBL/GenBank/DDBJ databases">
        <authorList>
            <person name="Hellsten U."/>
            <person name="Grimwood J."/>
            <person name="Chapman J.A."/>
            <person name="Shapiro H."/>
            <person name="Aerts A."/>
            <person name="Otillar R.P."/>
            <person name="Terry A.Y."/>
            <person name="Boore J.L."/>
            <person name="Simakov O."/>
            <person name="Marletaz F."/>
            <person name="Cho S.-J."/>
            <person name="Edsinger-Gonzales E."/>
            <person name="Havlak P."/>
            <person name="Kuo D.-H."/>
            <person name="Larsson T."/>
            <person name="Lv J."/>
            <person name="Arendt D."/>
            <person name="Savage R."/>
            <person name="Osoegawa K."/>
            <person name="de Jong P."/>
            <person name="Lindberg D.R."/>
            <person name="Seaver E.C."/>
            <person name="Weisblat D.A."/>
            <person name="Putnam N.H."/>
            <person name="Grigoriev I.V."/>
            <person name="Rokhsar D.S."/>
        </authorList>
    </citation>
    <scope>NUCLEOTIDE SEQUENCE</scope>
    <source>
        <strain evidence="3">I ESC-2004</strain>
    </source>
</reference>